<gene>
    <name evidence="1" type="ORF">B0T24DRAFT_683290</name>
</gene>
<keyword evidence="2" id="KW-1185">Reference proteome</keyword>
<dbReference type="EMBL" id="JAULSN010000008">
    <property type="protein sequence ID" value="KAK3366256.1"/>
    <property type="molecule type" value="Genomic_DNA"/>
</dbReference>
<organism evidence="1 2">
    <name type="scientific">Lasiosphaeria ovina</name>
    <dbReference type="NCBI Taxonomy" id="92902"/>
    <lineage>
        <taxon>Eukaryota</taxon>
        <taxon>Fungi</taxon>
        <taxon>Dikarya</taxon>
        <taxon>Ascomycota</taxon>
        <taxon>Pezizomycotina</taxon>
        <taxon>Sordariomycetes</taxon>
        <taxon>Sordariomycetidae</taxon>
        <taxon>Sordariales</taxon>
        <taxon>Lasiosphaeriaceae</taxon>
        <taxon>Lasiosphaeria</taxon>
    </lineage>
</organism>
<accession>A0AAE0JYZ9</accession>
<comment type="caution">
    <text evidence="1">The sequence shown here is derived from an EMBL/GenBank/DDBJ whole genome shotgun (WGS) entry which is preliminary data.</text>
</comment>
<sequence>MAFSLYVDSEEEPTFLNKFEASFLRGWEEENEKLMIWSMRILREDSMAALLDDMNYYRLFALHNDDGKRIGSMADLGPENARRVAMLVRAAHATQAHLFFACFRGTWTGPRECKVSIQRAKDVTSRYTPTGFEQLDDFAGPESEPGSAHVEQFVYDVRDMKGKPLVTSTTPHRLDSLSFHVDSPGCAFQGDFLSFRPDEEQSVQTRDGKFRTWVQQTWRKTVLLLVPSPHIWPMMHKIITADPVRMMLACYFLDEASAPIQPGGDGREARANATKVIETLYHLARYHPPIPAELKSRILQFTLENHELDLFKKAYRPLPYPKRDNPPTLDFFTWLRGYLLAKDVQLSTIDSELWIRPRPKFSTIIKDNLRSIVDLYAEFHQRFGAIYRLAGPYLPQSSPEAKTEAEAETETEIYEWANAIPNVRNALDDELQITGRFWVIGFLSRILDKALTPHG</sequence>
<reference evidence="1" key="2">
    <citation type="submission" date="2023-06" db="EMBL/GenBank/DDBJ databases">
        <authorList>
            <consortium name="Lawrence Berkeley National Laboratory"/>
            <person name="Haridas S."/>
            <person name="Hensen N."/>
            <person name="Bonometti L."/>
            <person name="Westerberg I."/>
            <person name="Brannstrom I.O."/>
            <person name="Guillou S."/>
            <person name="Cros-Aarteil S."/>
            <person name="Calhoun S."/>
            <person name="Kuo A."/>
            <person name="Mondo S."/>
            <person name="Pangilinan J."/>
            <person name="Riley R."/>
            <person name="Labutti K."/>
            <person name="Andreopoulos B."/>
            <person name="Lipzen A."/>
            <person name="Chen C."/>
            <person name="Yanf M."/>
            <person name="Daum C."/>
            <person name="Ng V."/>
            <person name="Clum A."/>
            <person name="Steindorff A."/>
            <person name="Ohm R."/>
            <person name="Martin F."/>
            <person name="Silar P."/>
            <person name="Natvig D."/>
            <person name="Lalanne C."/>
            <person name="Gautier V."/>
            <person name="Ament-Velasquez S.L."/>
            <person name="Kruys A."/>
            <person name="Hutchinson M.I."/>
            <person name="Powell A.J."/>
            <person name="Barry K."/>
            <person name="Miller A.N."/>
            <person name="Grigoriev I.V."/>
            <person name="Debuchy R."/>
            <person name="Gladieux P."/>
            <person name="Thoren M.H."/>
            <person name="Johannesson H."/>
        </authorList>
    </citation>
    <scope>NUCLEOTIDE SEQUENCE</scope>
    <source>
        <strain evidence="1">CBS 958.72</strain>
    </source>
</reference>
<reference evidence="1" key="1">
    <citation type="journal article" date="2023" name="Mol. Phylogenet. Evol.">
        <title>Genome-scale phylogeny and comparative genomics of the fungal order Sordariales.</title>
        <authorList>
            <person name="Hensen N."/>
            <person name="Bonometti L."/>
            <person name="Westerberg I."/>
            <person name="Brannstrom I.O."/>
            <person name="Guillou S."/>
            <person name="Cros-Aarteil S."/>
            <person name="Calhoun S."/>
            <person name="Haridas S."/>
            <person name="Kuo A."/>
            <person name="Mondo S."/>
            <person name="Pangilinan J."/>
            <person name="Riley R."/>
            <person name="LaButti K."/>
            <person name="Andreopoulos B."/>
            <person name="Lipzen A."/>
            <person name="Chen C."/>
            <person name="Yan M."/>
            <person name="Daum C."/>
            <person name="Ng V."/>
            <person name="Clum A."/>
            <person name="Steindorff A."/>
            <person name="Ohm R.A."/>
            <person name="Martin F."/>
            <person name="Silar P."/>
            <person name="Natvig D.O."/>
            <person name="Lalanne C."/>
            <person name="Gautier V."/>
            <person name="Ament-Velasquez S.L."/>
            <person name="Kruys A."/>
            <person name="Hutchinson M.I."/>
            <person name="Powell A.J."/>
            <person name="Barry K."/>
            <person name="Miller A.N."/>
            <person name="Grigoriev I.V."/>
            <person name="Debuchy R."/>
            <person name="Gladieux P."/>
            <person name="Hiltunen Thoren M."/>
            <person name="Johannesson H."/>
        </authorList>
    </citation>
    <scope>NUCLEOTIDE SEQUENCE</scope>
    <source>
        <strain evidence="1">CBS 958.72</strain>
    </source>
</reference>
<protein>
    <submittedName>
        <fullName evidence="1">Uncharacterized protein</fullName>
    </submittedName>
</protein>
<proteinExistence type="predicted"/>
<evidence type="ECO:0000313" key="2">
    <source>
        <dbReference type="Proteomes" id="UP001287356"/>
    </source>
</evidence>
<dbReference type="Proteomes" id="UP001287356">
    <property type="component" value="Unassembled WGS sequence"/>
</dbReference>
<dbReference type="AlphaFoldDB" id="A0AAE0JYZ9"/>
<evidence type="ECO:0000313" key="1">
    <source>
        <dbReference type="EMBL" id="KAK3366256.1"/>
    </source>
</evidence>
<name>A0AAE0JYZ9_9PEZI</name>